<protein>
    <recommendedName>
        <fullName evidence="5 14">2-isopropylmalate synthase</fullName>
        <ecNumber evidence="4 14">2.3.3.13</ecNumber>
    </recommendedName>
    <alternativeName>
        <fullName evidence="12 14">Alpha-IPM synthase</fullName>
    </alternativeName>
    <alternativeName>
        <fullName evidence="14">Alpha-isopropylmalate synthase</fullName>
    </alternativeName>
</protein>
<evidence type="ECO:0000256" key="4">
    <source>
        <dbReference type="ARBA" id="ARBA00012973"/>
    </source>
</evidence>
<dbReference type="PROSITE" id="PS00816">
    <property type="entry name" value="AIPM_HOMOCIT_SYNTH_2"/>
    <property type="match status" value="1"/>
</dbReference>
<comment type="function">
    <text evidence="13 14">Catalyzes the condensation of the acetyl group of acetyl-CoA with 3-methyl-2-oxobutanoate (2-ketoisovalerate) to form 3-carboxy-3-hydroxy-4-methylpentanoate (2-isopropylmalate).</text>
</comment>
<dbReference type="SUPFAM" id="SSF51569">
    <property type="entry name" value="Aldolase"/>
    <property type="match status" value="1"/>
</dbReference>
<dbReference type="SUPFAM" id="SSF110921">
    <property type="entry name" value="2-isopropylmalate synthase LeuA, allosteric (dimerisation) domain"/>
    <property type="match status" value="1"/>
</dbReference>
<dbReference type="CDD" id="cd07940">
    <property type="entry name" value="DRE_TIM_IPMS"/>
    <property type="match status" value="1"/>
</dbReference>
<dbReference type="InterPro" id="IPR013709">
    <property type="entry name" value="2-isopropylmalate_synth_dimer"/>
</dbReference>
<gene>
    <name evidence="14" type="primary">leuA</name>
    <name evidence="16" type="ORF">WB794_12400</name>
</gene>
<dbReference type="HAMAP" id="MF_01025">
    <property type="entry name" value="LeuA_type1"/>
    <property type="match status" value="1"/>
</dbReference>
<dbReference type="EMBL" id="JBBDHC010000020">
    <property type="protein sequence ID" value="MEJ1250472.1"/>
    <property type="molecule type" value="Genomic_DNA"/>
</dbReference>
<sequence length="514" mass="55611">MSDHVRIFDTTLRDGEQSPGCSMTTPQKLLLAQQLADLGVDIIEAGFAAASPDDFNAVKSIAKLVRGSTVAALARCQREDIERAAAAVEPAEKSRIHVFIATSDLHMEHKLRMRREEVLESIATHVALARSYCADVEFSAEDGSRSDRQFLARALEVAIDAGATTLNIPDTVGYAVPAEYGELFAWLRANVRGADQVVFSSHCHDDLGLAVANSLAAVENGARQIECTINGIGERAGNAAMEEIVMALRTRKPYYGLETRINTPRLYAVSRQLVSLTGSQIARNKAIVGENAFAHESGIHQHGMLRNRATYEIMSPEDVGVPRSSLVLGKHSGRAALADRFKALGHSLDEEALNRAFAAFKALADRKKEVFDADLEAIALGSSGEETGPWCLTRLQIAGRIGQGGNPEALIELEHADGRKLRQAALGDGPVHAMFSAIEFATGFHYGLKDYQVRSLSVGEDAQGEARVTVHADGRDYHGRAVSTDVLEASALAYLEVVNRFERRRALVAQSEAA</sequence>
<keyword evidence="7 14" id="KW-0028">Amino-acid biosynthesis</keyword>
<feature type="binding site" evidence="14">
    <location>
        <position position="202"/>
    </location>
    <ligand>
        <name>Mn(2+)</name>
        <dbReference type="ChEBI" id="CHEBI:29035"/>
    </ligand>
</feature>
<comment type="caution">
    <text evidence="16">The sequence shown here is derived from an EMBL/GenBank/DDBJ whole genome shotgun (WGS) entry which is preliminary data.</text>
</comment>
<dbReference type="Gene3D" id="3.30.160.270">
    <property type="match status" value="1"/>
</dbReference>
<dbReference type="InterPro" id="IPR002034">
    <property type="entry name" value="AIPM/Hcit_synth_CS"/>
</dbReference>
<proteinExistence type="inferred from homology"/>
<evidence type="ECO:0000256" key="7">
    <source>
        <dbReference type="ARBA" id="ARBA00022605"/>
    </source>
</evidence>
<feature type="region of interest" description="Regulatory domain" evidence="14">
    <location>
        <begin position="391"/>
        <end position="514"/>
    </location>
</feature>
<feature type="binding site" evidence="14">
    <location>
        <position position="238"/>
    </location>
    <ligand>
        <name>Mn(2+)</name>
        <dbReference type="ChEBI" id="CHEBI:29035"/>
    </ligand>
</feature>
<dbReference type="NCBIfam" id="TIGR00973">
    <property type="entry name" value="leuA_bact"/>
    <property type="match status" value="1"/>
</dbReference>
<comment type="similarity">
    <text evidence="3 14">Belongs to the alpha-IPM synthase/homocitrate synthase family. LeuA type 1 subfamily.</text>
</comment>
<dbReference type="Pfam" id="PF22617">
    <property type="entry name" value="HCS_D2"/>
    <property type="match status" value="1"/>
</dbReference>
<dbReference type="NCBIfam" id="NF002086">
    <property type="entry name" value="PRK00915.1-3"/>
    <property type="match status" value="1"/>
</dbReference>
<dbReference type="GO" id="GO:0009098">
    <property type="term" value="P:L-leucine biosynthetic process"/>
    <property type="evidence" value="ECO:0007669"/>
    <property type="project" value="UniProtKB-UniRule"/>
</dbReference>
<evidence type="ECO:0000259" key="15">
    <source>
        <dbReference type="PROSITE" id="PS50991"/>
    </source>
</evidence>
<evidence type="ECO:0000256" key="2">
    <source>
        <dbReference type="ARBA" id="ARBA00004689"/>
    </source>
</evidence>
<comment type="pathway">
    <text evidence="2 14">Amino-acid biosynthesis; L-leucine biosynthesis; L-leucine from 3-methyl-2-oxobutanoate: step 1/4.</text>
</comment>
<dbReference type="FunFam" id="1.10.238.260:FF:000001">
    <property type="entry name" value="2-isopropylmalate synthase"/>
    <property type="match status" value="1"/>
</dbReference>
<dbReference type="InterPro" id="IPR054691">
    <property type="entry name" value="LeuA/HCS_post-cat"/>
</dbReference>
<dbReference type="Gene3D" id="3.20.20.70">
    <property type="entry name" value="Aldolase class I"/>
    <property type="match status" value="1"/>
</dbReference>
<evidence type="ECO:0000256" key="14">
    <source>
        <dbReference type="HAMAP-Rule" id="MF_01025"/>
    </source>
</evidence>
<keyword evidence="11 14" id="KW-0100">Branched-chain amino acid biosynthesis</keyword>
<dbReference type="GO" id="GO:0003985">
    <property type="term" value="F:acetyl-CoA C-acetyltransferase activity"/>
    <property type="evidence" value="ECO:0007669"/>
    <property type="project" value="UniProtKB-UniRule"/>
</dbReference>
<evidence type="ECO:0000256" key="9">
    <source>
        <dbReference type="ARBA" id="ARBA00022723"/>
    </source>
</evidence>
<dbReference type="PROSITE" id="PS50991">
    <property type="entry name" value="PYR_CT"/>
    <property type="match status" value="1"/>
</dbReference>
<evidence type="ECO:0000256" key="8">
    <source>
        <dbReference type="ARBA" id="ARBA00022679"/>
    </source>
</evidence>
<feature type="domain" description="Pyruvate carboxyltransferase" evidence="15">
    <location>
        <begin position="5"/>
        <end position="267"/>
    </location>
</feature>
<dbReference type="RefSeq" id="WP_337336171.1">
    <property type="nucleotide sequence ID" value="NZ_JBBDHC010000020.1"/>
</dbReference>
<evidence type="ECO:0000313" key="17">
    <source>
        <dbReference type="Proteomes" id="UP001364472"/>
    </source>
</evidence>
<keyword evidence="10 14" id="KW-0464">Manganese</keyword>
<keyword evidence="9 14" id="KW-0479">Metal-binding</keyword>
<evidence type="ECO:0000313" key="16">
    <source>
        <dbReference type="EMBL" id="MEJ1250472.1"/>
    </source>
</evidence>
<dbReference type="InterPro" id="IPR036230">
    <property type="entry name" value="LeuA_allosteric_dom_sf"/>
</dbReference>
<evidence type="ECO:0000256" key="11">
    <source>
        <dbReference type="ARBA" id="ARBA00023304"/>
    </source>
</evidence>
<dbReference type="SMART" id="SM00917">
    <property type="entry name" value="LeuA_dimer"/>
    <property type="match status" value="1"/>
</dbReference>
<dbReference type="PANTHER" id="PTHR10277">
    <property type="entry name" value="HOMOCITRATE SYNTHASE-RELATED"/>
    <property type="match status" value="1"/>
</dbReference>
<keyword evidence="6 14" id="KW-0432">Leucine biosynthesis</keyword>
<keyword evidence="16" id="KW-0012">Acyltransferase</keyword>
<dbReference type="PANTHER" id="PTHR10277:SF9">
    <property type="entry name" value="2-ISOPROPYLMALATE SYNTHASE 1, CHLOROPLASTIC-RELATED"/>
    <property type="match status" value="1"/>
</dbReference>
<dbReference type="GO" id="GO:0005737">
    <property type="term" value="C:cytoplasm"/>
    <property type="evidence" value="ECO:0007669"/>
    <property type="project" value="UniProtKB-UniRule"/>
</dbReference>
<keyword evidence="14" id="KW-0963">Cytoplasm</keyword>
<feature type="binding site" evidence="14">
    <location>
        <position position="204"/>
    </location>
    <ligand>
        <name>Mn(2+)</name>
        <dbReference type="ChEBI" id="CHEBI:29035"/>
    </ligand>
</feature>
<dbReference type="InterPro" id="IPR000891">
    <property type="entry name" value="PYR_CT"/>
</dbReference>
<dbReference type="Proteomes" id="UP001364472">
    <property type="component" value="Unassembled WGS sequence"/>
</dbReference>
<dbReference type="InterPro" id="IPR013785">
    <property type="entry name" value="Aldolase_TIM"/>
</dbReference>
<dbReference type="FunFam" id="3.20.20.70:FF:000010">
    <property type="entry name" value="2-isopropylmalate synthase"/>
    <property type="match status" value="1"/>
</dbReference>
<dbReference type="Gene3D" id="1.10.238.260">
    <property type="match status" value="1"/>
</dbReference>
<comment type="subunit">
    <text evidence="14">Homodimer.</text>
</comment>
<keyword evidence="17" id="KW-1185">Reference proteome</keyword>
<evidence type="ECO:0000256" key="13">
    <source>
        <dbReference type="ARBA" id="ARBA00037629"/>
    </source>
</evidence>
<keyword evidence="8 14" id="KW-0808">Transferase</keyword>
<comment type="catalytic activity">
    <reaction evidence="1 14">
        <text>3-methyl-2-oxobutanoate + acetyl-CoA + H2O = (2S)-2-isopropylmalate + CoA + H(+)</text>
        <dbReference type="Rhea" id="RHEA:21524"/>
        <dbReference type="ChEBI" id="CHEBI:1178"/>
        <dbReference type="ChEBI" id="CHEBI:11851"/>
        <dbReference type="ChEBI" id="CHEBI:15377"/>
        <dbReference type="ChEBI" id="CHEBI:15378"/>
        <dbReference type="ChEBI" id="CHEBI:57287"/>
        <dbReference type="ChEBI" id="CHEBI:57288"/>
        <dbReference type="EC" id="2.3.3.13"/>
    </reaction>
</comment>
<dbReference type="GO" id="GO:0030145">
    <property type="term" value="F:manganese ion binding"/>
    <property type="evidence" value="ECO:0007669"/>
    <property type="project" value="UniProtKB-UniRule"/>
</dbReference>
<organism evidence="16 17">
    <name type="scientific">Denitratimonas tolerans</name>
    <dbReference type="NCBI Taxonomy" id="1338420"/>
    <lineage>
        <taxon>Bacteria</taxon>
        <taxon>Pseudomonadati</taxon>
        <taxon>Pseudomonadota</taxon>
        <taxon>Gammaproteobacteria</taxon>
        <taxon>Lysobacterales</taxon>
        <taxon>Lysobacteraceae</taxon>
        <taxon>Denitratimonas</taxon>
    </lineage>
</organism>
<evidence type="ECO:0000256" key="3">
    <source>
        <dbReference type="ARBA" id="ARBA00009396"/>
    </source>
</evidence>
<evidence type="ECO:0000256" key="12">
    <source>
        <dbReference type="ARBA" id="ARBA00029993"/>
    </source>
</evidence>
<dbReference type="InterPro" id="IPR005671">
    <property type="entry name" value="LeuA_bact_synth"/>
</dbReference>
<accession>A0AAW9R9V6</accession>
<evidence type="ECO:0000256" key="5">
    <source>
        <dbReference type="ARBA" id="ARBA00018198"/>
    </source>
</evidence>
<evidence type="ECO:0000256" key="6">
    <source>
        <dbReference type="ARBA" id="ARBA00022430"/>
    </source>
</evidence>
<dbReference type="Pfam" id="PF00682">
    <property type="entry name" value="HMGL-like"/>
    <property type="match status" value="1"/>
</dbReference>
<dbReference type="Pfam" id="PF08502">
    <property type="entry name" value="LeuA_dimer"/>
    <property type="match status" value="1"/>
</dbReference>
<dbReference type="GO" id="GO:0003852">
    <property type="term" value="F:2-isopropylmalate synthase activity"/>
    <property type="evidence" value="ECO:0007669"/>
    <property type="project" value="UniProtKB-UniRule"/>
</dbReference>
<dbReference type="AlphaFoldDB" id="A0AAW9R9V6"/>
<dbReference type="PROSITE" id="PS00815">
    <property type="entry name" value="AIPM_HOMOCIT_SYNTH_1"/>
    <property type="match status" value="1"/>
</dbReference>
<comment type="cofactor">
    <cofactor evidence="14">
        <name>Mn(2+)</name>
        <dbReference type="ChEBI" id="CHEBI:29035"/>
    </cofactor>
</comment>
<dbReference type="InterPro" id="IPR050073">
    <property type="entry name" value="2-IPM_HCS-like"/>
</dbReference>
<reference evidence="16 17" key="1">
    <citation type="journal article" date="2016" name="Antonie Van Leeuwenhoek">
        <title>Denitratimonas tolerans gen. nov., sp. nov., a denitrifying bacterium isolated from a bioreactor for tannery wastewater treatment.</title>
        <authorList>
            <person name="Han S.I."/>
            <person name="Kim J.O."/>
            <person name="Lee Y.R."/>
            <person name="Ekpeghere K.I."/>
            <person name="Koh S.C."/>
            <person name="Whang K.S."/>
        </authorList>
    </citation>
    <scope>NUCLEOTIDE SEQUENCE [LARGE SCALE GENOMIC DNA]</scope>
    <source>
        <strain evidence="16 17">KACC 17565</strain>
    </source>
</reference>
<evidence type="ECO:0000256" key="10">
    <source>
        <dbReference type="ARBA" id="ARBA00023211"/>
    </source>
</evidence>
<feature type="binding site" evidence="14">
    <location>
        <position position="14"/>
    </location>
    <ligand>
        <name>Mn(2+)</name>
        <dbReference type="ChEBI" id="CHEBI:29035"/>
    </ligand>
</feature>
<name>A0AAW9R9V6_9GAMM</name>
<evidence type="ECO:0000256" key="1">
    <source>
        <dbReference type="ARBA" id="ARBA00000064"/>
    </source>
</evidence>
<dbReference type="EC" id="2.3.3.13" evidence="4 14"/>